<dbReference type="InterPro" id="IPR001254">
    <property type="entry name" value="Trypsin_dom"/>
</dbReference>
<dbReference type="FunFam" id="2.40.10.10:FF:000120">
    <property type="entry name" value="Putative serine protease"/>
    <property type="match status" value="1"/>
</dbReference>
<dbReference type="AlphaFoldDB" id="A0A7M5XER2"/>
<evidence type="ECO:0000259" key="8">
    <source>
        <dbReference type="PROSITE" id="PS50240"/>
    </source>
</evidence>
<dbReference type="GO" id="GO:0004252">
    <property type="term" value="F:serine-type endopeptidase activity"/>
    <property type="evidence" value="ECO:0007669"/>
    <property type="project" value="InterPro"/>
</dbReference>
<dbReference type="InterPro" id="IPR043504">
    <property type="entry name" value="Peptidase_S1_PA_chymotrypsin"/>
</dbReference>
<dbReference type="SMART" id="SM00254">
    <property type="entry name" value="ShKT"/>
    <property type="match status" value="2"/>
</dbReference>
<dbReference type="OrthoDB" id="10061449at2759"/>
<dbReference type="PANTHER" id="PTHR24252">
    <property type="entry name" value="ACROSIN-RELATED"/>
    <property type="match status" value="1"/>
</dbReference>
<dbReference type="PROSITE" id="PS51257">
    <property type="entry name" value="PROKAR_LIPOPROTEIN"/>
    <property type="match status" value="1"/>
</dbReference>
<dbReference type="PANTHER" id="PTHR24252:SF7">
    <property type="entry name" value="HYALIN"/>
    <property type="match status" value="1"/>
</dbReference>
<dbReference type="GeneID" id="136807465"/>
<dbReference type="Gene3D" id="2.40.10.10">
    <property type="entry name" value="Trypsin-like serine proteases"/>
    <property type="match status" value="1"/>
</dbReference>
<evidence type="ECO:0000256" key="4">
    <source>
        <dbReference type="ARBA" id="ARBA00022825"/>
    </source>
</evidence>
<accession>A0A7M5XER2</accession>
<feature type="domain" description="ShKT" evidence="9">
    <location>
        <begin position="60"/>
        <end position="90"/>
    </location>
</feature>
<dbReference type="Pfam" id="PF01549">
    <property type="entry name" value="ShK"/>
    <property type="match status" value="2"/>
</dbReference>
<evidence type="ECO:0000313" key="11">
    <source>
        <dbReference type="Proteomes" id="UP000594262"/>
    </source>
</evidence>
<evidence type="ECO:0000259" key="9">
    <source>
        <dbReference type="PROSITE" id="PS51670"/>
    </source>
</evidence>
<comment type="caution">
    <text evidence="6">Lacks conserved residue(s) required for the propagation of feature annotation.</text>
</comment>
<keyword evidence="2 7" id="KW-0732">Signal</keyword>
<evidence type="ECO:0000256" key="5">
    <source>
        <dbReference type="ARBA" id="ARBA00023157"/>
    </source>
</evidence>
<dbReference type="SUPFAM" id="SSF50494">
    <property type="entry name" value="Trypsin-like serine proteases"/>
    <property type="match status" value="1"/>
</dbReference>
<dbReference type="Pfam" id="PF00089">
    <property type="entry name" value="Trypsin"/>
    <property type="match status" value="1"/>
</dbReference>
<feature type="signal peptide" evidence="7">
    <location>
        <begin position="1"/>
        <end position="16"/>
    </location>
</feature>
<keyword evidence="3" id="KW-0378">Hydrolase</keyword>
<dbReference type="PROSITE" id="PS00134">
    <property type="entry name" value="TRYPSIN_HIS"/>
    <property type="match status" value="1"/>
</dbReference>
<dbReference type="SMART" id="SM00020">
    <property type="entry name" value="Tryp_SPc"/>
    <property type="match status" value="1"/>
</dbReference>
<feature type="disulfide bond" evidence="6">
    <location>
        <begin position="74"/>
        <end position="87"/>
    </location>
</feature>
<dbReference type="PROSITE" id="PS51670">
    <property type="entry name" value="SHKT"/>
    <property type="match status" value="2"/>
</dbReference>
<dbReference type="EnsemblMetazoa" id="CLYHEMT021774.1">
    <property type="protein sequence ID" value="CLYHEMP021774.1"/>
    <property type="gene ID" value="CLYHEMG021774"/>
</dbReference>
<dbReference type="PRINTS" id="PR00722">
    <property type="entry name" value="CHYMOTRYPSIN"/>
</dbReference>
<feature type="domain" description="Peptidase S1" evidence="8">
    <location>
        <begin position="126"/>
        <end position="359"/>
    </location>
</feature>
<keyword evidence="1" id="KW-0645">Protease</keyword>
<dbReference type="PROSITE" id="PS50240">
    <property type="entry name" value="TRYPSIN_DOM"/>
    <property type="match status" value="1"/>
</dbReference>
<keyword evidence="5 6" id="KW-1015">Disulfide bond</keyword>
<reference evidence="10" key="1">
    <citation type="submission" date="2021-01" db="UniProtKB">
        <authorList>
            <consortium name="EnsemblMetazoa"/>
        </authorList>
    </citation>
    <scope>IDENTIFICATION</scope>
</reference>
<keyword evidence="11" id="KW-1185">Reference proteome</keyword>
<organism evidence="10 11">
    <name type="scientific">Clytia hemisphaerica</name>
    <dbReference type="NCBI Taxonomy" id="252671"/>
    <lineage>
        <taxon>Eukaryota</taxon>
        <taxon>Metazoa</taxon>
        <taxon>Cnidaria</taxon>
        <taxon>Hydrozoa</taxon>
        <taxon>Hydroidolina</taxon>
        <taxon>Leptothecata</taxon>
        <taxon>Obeliida</taxon>
        <taxon>Clytiidae</taxon>
        <taxon>Clytia</taxon>
    </lineage>
</organism>
<name>A0A7M5XER2_9CNID</name>
<feature type="disulfide bond" evidence="6">
    <location>
        <begin position="24"/>
        <end position="42"/>
    </location>
</feature>
<evidence type="ECO:0000256" key="1">
    <source>
        <dbReference type="ARBA" id="ARBA00022670"/>
    </source>
</evidence>
<proteinExistence type="predicted"/>
<evidence type="ECO:0000256" key="2">
    <source>
        <dbReference type="ARBA" id="ARBA00022729"/>
    </source>
</evidence>
<protein>
    <submittedName>
        <fullName evidence="10">Uncharacterized protein</fullName>
    </submittedName>
</protein>
<dbReference type="InterPro" id="IPR001314">
    <property type="entry name" value="Peptidase_S1A"/>
</dbReference>
<evidence type="ECO:0000256" key="3">
    <source>
        <dbReference type="ARBA" id="ARBA00022801"/>
    </source>
</evidence>
<dbReference type="Proteomes" id="UP000594262">
    <property type="component" value="Unplaced"/>
</dbReference>
<feature type="chain" id="PRO_5029471185" evidence="7">
    <location>
        <begin position="17"/>
        <end position="360"/>
    </location>
</feature>
<dbReference type="CDD" id="cd00190">
    <property type="entry name" value="Tryp_SPc"/>
    <property type="match status" value="1"/>
</dbReference>
<sequence>MKLLVVFAALIAFTAACSDKSSYCRFFSRAQCSTSAIVRVQCPKYCGTCGGSGSGSSGSCRDLSSNCYMFRSQCSNSYVRQRCPKTCNACSGGGSGGSGVPSCAGKGTGLPSGAPCGQVKVSSSRVIAGENAKAGAWPWQIAMTMKDGRFFCGGSLVNAKWVVTASHCIDKQQASNIQIVLGGHDLNHPSGSEQTRNVKRLIMHPSYGRLNNDIALIELDRPVMFTDRIQPVCLPEPTEQPAVGSKCYLTGWGKIQHPGSSHPILQQVGLTIQENSQCNRLNSKYVPISQQMVCAANPGTRQMGCHGDSGGPLVCQQPDGSFKLHGAVSWGSPTCTASDAWTVFARVSVFRNWLNCYINN</sequence>
<dbReference type="InterPro" id="IPR009003">
    <property type="entry name" value="Peptidase_S1_PA"/>
</dbReference>
<dbReference type="RefSeq" id="XP_066920145.1">
    <property type="nucleotide sequence ID" value="XM_067064044.1"/>
</dbReference>
<evidence type="ECO:0000256" key="7">
    <source>
        <dbReference type="SAM" id="SignalP"/>
    </source>
</evidence>
<evidence type="ECO:0000313" key="10">
    <source>
        <dbReference type="EnsemblMetazoa" id="CLYHEMP021774.1"/>
    </source>
</evidence>
<keyword evidence="4" id="KW-0720">Serine protease</keyword>
<feature type="domain" description="ShKT" evidence="9">
    <location>
        <begin position="17"/>
        <end position="49"/>
    </location>
</feature>
<dbReference type="GO" id="GO:0006508">
    <property type="term" value="P:proteolysis"/>
    <property type="evidence" value="ECO:0007669"/>
    <property type="project" value="UniProtKB-KW"/>
</dbReference>
<evidence type="ECO:0000256" key="6">
    <source>
        <dbReference type="PROSITE-ProRule" id="PRU01005"/>
    </source>
</evidence>
<dbReference type="InterPro" id="IPR003582">
    <property type="entry name" value="ShKT_dom"/>
</dbReference>
<dbReference type="InterPro" id="IPR018114">
    <property type="entry name" value="TRYPSIN_HIS"/>
</dbReference>